<dbReference type="GO" id="GO:0003841">
    <property type="term" value="F:1-acylglycerol-3-phosphate O-acyltransferase activity"/>
    <property type="evidence" value="ECO:0007669"/>
    <property type="project" value="TreeGrafter"/>
</dbReference>
<sequence>MGAEQRELHDPEEESPFSESYVGGNGAPGKNQRRSNGNGALGQSGRDRFFAISGAICHRVLRRSARISIEGLERIPKSGGCLLVCNHISHFDPILLGMESPRPIDYVADGKLFNDLVLSQILGALNVIPVDRNRQDPRAAKTAVGRLKQGRIVGLFPERGIRHGKASILLGARLNPSAAALARMANAPVLPAVVVGSDRLYQLRSWRRPPRVFVSFGELLTLAPGEGRGSFTERIHERLLSLFESLVKRYEIDPIDFPHSAQERWKEEGRARK</sequence>
<dbReference type="AlphaFoldDB" id="A0A5E6MGY4"/>
<evidence type="ECO:0000256" key="2">
    <source>
        <dbReference type="ARBA" id="ARBA00022679"/>
    </source>
</evidence>
<evidence type="ECO:0000256" key="1">
    <source>
        <dbReference type="ARBA" id="ARBA00005189"/>
    </source>
</evidence>
<evidence type="ECO:0000256" key="3">
    <source>
        <dbReference type="ARBA" id="ARBA00023315"/>
    </source>
</evidence>
<dbReference type="Proteomes" id="UP000334923">
    <property type="component" value="Unassembled WGS sequence"/>
</dbReference>
<reference evidence="6 7" key="1">
    <citation type="submission" date="2019-09" db="EMBL/GenBank/DDBJ databases">
        <authorList>
            <person name="Cremers G."/>
        </authorList>
    </citation>
    <scope>NUCLEOTIDE SEQUENCE [LARGE SCALE GENOMIC DNA]</scope>
    <source>
        <strain evidence="6">4A</strain>
    </source>
</reference>
<dbReference type="Pfam" id="PF01553">
    <property type="entry name" value="Acyltransferase"/>
    <property type="match status" value="1"/>
</dbReference>
<keyword evidence="2 6" id="KW-0808">Transferase</keyword>
<dbReference type="EMBL" id="CABFVA020000021">
    <property type="protein sequence ID" value="VVM05334.1"/>
    <property type="molecule type" value="Genomic_DNA"/>
</dbReference>
<name>A0A5E6MGY4_9BACT</name>
<keyword evidence="3 6" id="KW-0012">Acyltransferase</keyword>
<dbReference type="SUPFAM" id="SSF69593">
    <property type="entry name" value="Glycerol-3-phosphate (1)-acyltransferase"/>
    <property type="match status" value="1"/>
</dbReference>
<dbReference type="PANTHER" id="PTHR10434">
    <property type="entry name" value="1-ACYL-SN-GLYCEROL-3-PHOSPHATE ACYLTRANSFERASE"/>
    <property type="match status" value="1"/>
</dbReference>
<dbReference type="GO" id="GO:0006654">
    <property type="term" value="P:phosphatidic acid biosynthetic process"/>
    <property type="evidence" value="ECO:0007669"/>
    <property type="project" value="TreeGrafter"/>
</dbReference>
<comment type="pathway">
    <text evidence="1">Lipid metabolism.</text>
</comment>
<dbReference type="RefSeq" id="WP_142659479.1">
    <property type="nucleotide sequence ID" value="NZ_CABFVA020000021.1"/>
</dbReference>
<dbReference type="InterPro" id="IPR002123">
    <property type="entry name" value="Plipid/glycerol_acylTrfase"/>
</dbReference>
<dbReference type="EC" id="2.3.1.-" evidence="6"/>
<dbReference type="OrthoDB" id="9803035at2"/>
<evidence type="ECO:0000313" key="6">
    <source>
        <dbReference type="EMBL" id="VVM05334.1"/>
    </source>
</evidence>
<organism evidence="6 7">
    <name type="scientific">Methylacidimicrobium tartarophylax</name>
    <dbReference type="NCBI Taxonomy" id="1041768"/>
    <lineage>
        <taxon>Bacteria</taxon>
        <taxon>Pseudomonadati</taxon>
        <taxon>Verrucomicrobiota</taxon>
        <taxon>Methylacidimicrobium</taxon>
    </lineage>
</organism>
<evidence type="ECO:0000259" key="5">
    <source>
        <dbReference type="SMART" id="SM00563"/>
    </source>
</evidence>
<dbReference type="SMART" id="SM00563">
    <property type="entry name" value="PlsC"/>
    <property type="match status" value="1"/>
</dbReference>
<protein>
    <submittedName>
        <fullName evidence="6">1-acyl-sn-glycerol-3-phosphate acyltransferase</fullName>
        <ecNumber evidence="6">2.3.1.-</ecNumber>
    </submittedName>
</protein>
<accession>A0A5E6MGY4</accession>
<dbReference type="PANTHER" id="PTHR10434:SF40">
    <property type="entry name" value="1-ACYL-SN-GLYCEROL-3-PHOSPHATE ACYLTRANSFERASE"/>
    <property type="match status" value="1"/>
</dbReference>
<evidence type="ECO:0000256" key="4">
    <source>
        <dbReference type="SAM" id="MobiDB-lite"/>
    </source>
</evidence>
<evidence type="ECO:0000313" key="7">
    <source>
        <dbReference type="Proteomes" id="UP000334923"/>
    </source>
</evidence>
<gene>
    <name evidence="6" type="primary">plsC</name>
    <name evidence="6" type="ORF">MAMT_00594</name>
</gene>
<feature type="region of interest" description="Disordered" evidence="4">
    <location>
        <begin position="1"/>
        <end position="42"/>
    </location>
</feature>
<keyword evidence="7" id="KW-1185">Reference proteome</keyword>
<feature type="domain" description="Phospholipid/glycerol acyltransferase" evidence="5">
    <location>
        <begin position="81"/>
        <end position="197"/>
    </location>
</feature>
<proteinExistence type="predicted"/>
<dbReference type="CDD" id="cd07989">
    <property type="entry name" value="LPLAT_AGPAT-like"/>
    <property type="match status" value="1"/>
</dbReference>